<proteinExistence type="predicted"/>
<feature type="region of interest" description="Disordered" evidence="2">
    <location>
        <begin position="944"/>
        <end position="969"/>
    </location>
</feature>
<gene>
    <name evidence="3" type="ORF">MYCIT1_LOCUS36852</name>
</gene>
<feature type="region of interest" description="Disordered" evidence="2">
    <location>
        <begin position="852"/>
        <end position="890"/>
    </location>
</feature>
<sequence length="1079" mass="114160">MNKRTLDPLHPLPIAKRARRSPTTSAGGEGLDASQRVASPTICNFAPEDSSESHPNMPFSPVNPPAPIPDLATVLWGLAQLGQSQDAILQDSESISDSVVATASGVSNALNTNGVRDVLPLSASNASPARVKTPPALGGSGTTLSVRSPAEAVTSRPPALPLAAMNSDVVSDEFTDVTLPPSPQFRASQPVHAPSASAWNTLHLQTPVSVPLPSTTPKPAAGTTTQTVRTPTLPPRSLSPASLSQTTRTVTAHLHAALQALDGENHALRQALEGQRARNAAAERRLQLVLAAYRVRTQEAETLRRQCARAAEALRAVGDERDAARAKSRELEASVAELRKALKGRAASLPELASVGDITARVAVLNEENGLLKGQVVRLKEAADVSVRDEQERCQVEQLPQRPQLLSEPNAQILAQFEESRAARRSISAHPDDFHFQVHLPPAAVIQPVPDLRSPTSDSLITVPTQLYAIASMMFSAQTEPRPPSPALPAPGPGPELIDLTVDDDEMDVDLQGPIPKPGKDRDTAVVRTEAIVKTESDAVNLVVPPLNSDEAGRNVTPTFVSFPTRPTGTQAPALDLDSGSIPHAPAIPLDTTVTVPPAGGHGCHPSPKHAHSAYPGFDEPPIADPSFFASSGGSSSNRVQYRLFPMRDQPGFFKIHGVPCRDAQLAEAVRVLSSSGTEVRSHSTSSMTERSWGQALELLRLRAEQQQRAAQSPDAPRHSLNWREMGWAETADALRVYHTRYLAGSSPGPAALLSFSRAQGDSSPPRIGGPAAPRPGKLASPPAVRKASAVSSLGMPEPHSAGFAAPKHGPGSASSGFEGLLSRRVSEQPAAPRDAGGSFLRKLPEWEAIRTAESDDDDDEQQQQVAAAVREEGEGQDTGDETDQLTHDLVLSIIDDQIKEEPEDDEPDPGLAMNNAIERVTGAALVDVDVAVSEDTDSGAAIQARQEPGLDQENTPPTAGDPVEEALSVQPQPVSPLLTAAATTEPRHVAPDAEPPAHRFSRAQLGLLWTADDIGLICNLCLALEPAILTTRPSATPPVELTGHCLEVHAEVCAVFRAQTDGKTDAEIDAWSMGCEPG</sequence>
<feature type="region of interest" description="Disordered" evidence="2">
    <location>
        <begin position="1"/>
        <end position="39"/>
    </location>
</feature>
<feature type="region of interest" description="Disordered" evidence="2">
    <location>
        <begin position="208"/>
        <end position="242"/>
    </location>
</feature>
<organism evidence="3 4">
    <name type="scientific">Mycena citricolor</name>
    <dbReference type="NCBI Taxonomy" id="2018698"/>
    <lineage>
        <taxon>Eukaryota</taxon>
        <taxon>Fungi</taxon>
        <taxon>Dikarya</taxon>
        <taxon>Basidiomycota</taxon>
        <taxon>Agaricomycotina</taxon>
        <taxon>Agaricomycetes</taxon>
        <taxon>Agaricomycetidae</taxon>
        <taxon>Agaricales</taxon>
        <taxon>Marasmiineae</taxon>
        <taxon>Mycenaceae</taxon>
        <taxon>Mycena</taxon>
    </lineage>
</organism>
<accession>A0AAD2Q771</accession>
<keyword evidence="1" id="KW-0175">Coiled coil</keyword>
<feature type="coiled-coil region" evidence="1">
    <location>
        <begin position="258"/>
        <end position="285"/>
    </location>
</feature>
<reference evidence="3" key="1">
    <citation type="submission" date="2023-11" db="EMBL/GenBank/DDBJ databases">
        <authorList>
            <person name="De Vega J J."/>
            <person name="De Vega J J."/>
        </authorList>
    </citation>
    <scope>NUCLEOTIDE SEQUENCE</scope>
</reference>
<protein>
    <submittedName>
        <fullName evidence="3">Uncharacterized protein</fullName>
    </submittedName>
</protein>
<dbReference type="EMBL" id="CAVNYO010000478">
    <property type="protein sequence ID" value="CAK5283928.1"/>
    <property type="molecule type" value="Genomic_DNA"/>
</dbReference>
<feature type="region of interest" description="Disordered" evidence="2">
    <location>
        <begin position="754"/>
        <end position="818"/>
    </location>
</feature>
<evidence type="ECO:0000313" key="3">
    <source>
        <dbReference type="EMBL" id="CAK5283928.1"/>
    </source>
</evidence>
<keyword evidence="4" id="KW-1185">Reference proteome</keyword>
<evidence type="ECO:0000256" key="2">
    <source>
        <dbReference type="SAM" id="MobiDB-lite"/>
    </source>
</evidence>
<evidence type="ECO:0000313" key="4">
    <source>
        <dbReference type="Proteomes" id="UP001295794"/>
    </source>
</evidence>
<dbReference type="Proteomes" id="UP001295794">
    <property type="component" value="Unassembled WGS sequence"/>
</dbReference>
<dbReference type="AlphaFoldDB" id="A0AAD2Q771"/>
<comment type="caution">
    <text evidence="3">The sequence shown here is derived from an EMBL/GenBank/DDBJ whole genome shotgun (WGS) entry which is preliminary data.</text>
</comment>
<feature type="compositionally biased region" description="Acidic residues" evidence="2">
    <location>
        <begin position="875"/>
        <end position="884"/>
    </location>
</feature>
<evidence type="ECO:0000256" key="1">
    <source>
        <dbReference type="SAM" id="Coils"/>
    </source>
</evidence>
<feature type="region of interest" description="Disordered" evidence="2">
    <location>
        <begin position="126"/>
        <end position="152"/>
    </location>
</feature>
<feature type="compositionally biased region" description="Low complexity" evidence="2">
    <location>
        <begin position="765"/>
        <end position="777"/>
    </location>
</feature>
<name>A0AAD2Q771_9AGAR</name>